<evidence type="ECO:0000256" key="4">
    <source>
        <dbReference type="ARBA" id="ARBA00022691"/>
    </source>
</evidence>
<reference evidence="11 12" key="1">
    <citation type="submission" date="2021-06" db="EMBL/GenBank/DDBJ databases">
        <title>Gemonas diversity in paddy soil.</title>
        <authorList>
            <person name="Liu G."/>
        </authorList>
    </citation>
    <scope>NUCLEOTIDE SEQUENCE [LARGE SCALE GENOMIC DNA]</scope>
    <source>
        <strain evidence="11 12">RG10</strain>
    </source>
</reference>
<evidence type="ECO:0000259" key="9">
    <source>
        <dbReference type="PROSITE" id="PS51379"/>
    </source>
</evidence>
<evidence type="ECO:0000313" key="12">
    <source>
        <dbReference type="Proteomes" id="UP000683557"/>
    </source>
</evidence>
<dbReference type="SFLD" id="SFLDS00029">
    <property type="entry name" value="Radical_SAM"/>
    <property type="match status" value="1"/>
</dbReference>
<organism evidence="11 12">
    <name type="scientific">Geomonas oryzisoli</name>
    <dbReference type="NCBI Taxonomy" id="2847992"/>
    <lineage>
        <taxon>Bacteria</taxon>
        <taxon>Pseudomonadati</taxon>
        <taxon>Thermodesulfobacteriota</taxon>
        <taxon>Desulfuromonadia</taxon>
        <taxon>Geobacterales</taxon>
        <taxon>Geobacteraceae</taxon>
        <taxon>Geomonas</taxon>
    </lineage>
</organism>
<dbReference type="InterPro" id="IPR017896">
    <property type="entry name" value="4Fe4S_Fe-S-bd"/>
</dbReference>
<dbReference type="InterPro" id="IPR007197">
    <property type="entry name" value="rSAM"/>
</dbReference>
<gene>
    <name evidence="11" type="ORF">KP004_08260</name>
</gene>
<dbReference type="SFLD" id="SFLDG01066">
    <property type="entry name" value="organic_radical-activating_enz"/>
    <property type="match status" value="1"/>
</dbReference>
<keyword evidence="6" id="KW-0560">Oxidoreductase</keyword>
<accession>A0ABX8JG49</accession>
<evidence type="ECO:0000256" key="8">
    <source>
        <dbReference type="ARBA" id="ARBA00023014"/>
    </source>
</evidence>
<keyword evidence="3" id="KW-0004">4Fe-4S</keyword>
<evidence type="ECO:0000256" key="3">
    <source>
        <dbReference type="ARBA" id="ARBA00022485"/>
    </source>
</evidence>
<dbReference type="InterPro" id="IPR034457">
    <property type="entry name" value="Organic_radical-activating"/>
</dbReference>
<evidence type="ECO:0000313" key="11">
    <source>
        <dbReference type="EMBL" id="QWV95667.1"/>
    </source>
</evidence>
<dbReference type="NCBIfam" id="TIGR02494">
    <property type="entry name" value="PFLE_PFLC"/>
    <property type="match status" value="1"/>
</dbReference>
<dbReference type="InterPro" id="IPR001989">
    <property type="entry name" value="Radical_activat_CS"/>
</dbReference>
<evidence type="ECO:0000259" key="10">
    <source>
        <dbReference type="PROSITE" id="PS51918"/>
    </source>
</evidence>
<dbReference type="PANTHER" id="PTHR30352">
    <property type="entry name" value="PYRUVATE FORMATE-LYASE-ACTIVATING ENZYME"/>
    <property type="match status" value="1"/>
</dbReference>
<dbReference type="PROSITE" id="PS01087">
    <property type="entry name" value="RADICAL_ACTIVATING"/>
    <property type="match status" value="1"/>
</dbReference>
<keyword evidence="4" id="KW-0949">S-adenosyl-L-methionine</keyword>
<evidence type="ECO:0000256" key="7">
    <source>
        <dbReference type="ARBA" id="ARBA00023004"/>
    </source>
</evidence>
<dbReference type="PIRSF" id="PIRSF000371">
    <property type="entry name" value="PFL_act_enz"/>
    <property type="match status" value="1"/>
</dbReference>
<dbReference type="PROSITE" id="PS00198">
    <property type="entry name" value="4FE4S_FER_1"/>
    <property type="match status" value="1"/>
</dbReference>
<evidence type="ECO:0000256" key="5">
    <source>
        <dbReference type="ARBA" id="ARBA00022723"/>
    </source>
</evidence>
<dbReference type="InterPro" id="IPR012839">
    <property type="entry name" value="Organic_radical_activase"/>
</dbReference>
<dbReference type="Pfam" id="PF04055">
    <property type="entry name" value="Radical_SAM"/>
    <property type="match status" value="1"/>
</dbReference>
<comment type="cofactor">
    <cofactor evidence="1">
        <name>[4Fe-4S] cluster</name>
        <dbReference type="ChEBI" id="CHEBI:49883"/>
    </cofactor>
</comment>
<dbReference type="EMBL" id="CP076723">
    <property type="protein sequence ID" value="QWV95667.1"/>
    <property type="molecule type" value="Genomic_DNA"/>
</dbReference>
<keyword evidence="12" id="KW-1185">Reference proteome</keyword>
<keyword evidence="5" id="KW-0479">Metal-binding</keyword>
<dbReference type="SFLD" id="SFLDG01118">
    <property type="entry name" value="activating_enzymes__group_2"/>
    <property type="match status" value="1"/>
</dbReference>
<keyword evidence="7" id="KW-0408">Iron</keyword>
<dbReference type="PROSITE" id="PS51918">
    <property type="entry name" value="RADICAL_SAM"/>
    <property type="match status" value="1"/>
</dbReference>
<name>A0ABX8JG49_9BACT</name>
<dbReference type="PANTHER" id="PTHR30352:SF4">
    <property type="entry name" value="PYRUVATE FORMATE-LYASE 2-ACTIVATING ENZYME"/>
    <property type="match status" value="1"/>
</dbReference>
<comment type="similarity">
    <text evidence="2">Belongs to the organic radical-activating enzymes family.</text>
</comment>
<dbReference type="InterPro" id="IPR040074">
    <property type="entry name" value="BssD/PflA/YjjW"/>
</dbReference>
<evidence type="ECO:0000256" key="1">
    <source>
        <dbReference type="ARBA" id="ARBA00001966"/>
    </source>
</evidence>
<evidence type="ECO:0000256" key="6">
    <source>
        <dbReference type="ARBA" id="ARBA00023002"/>
    </source>
</evidence>
<protein>
    <submittedName>
        <fullName evidence="11">Glycyl-radical enzyme activating protein</fullName>
    </submittedName>
</protein>
<evidence type="ECO:0000256" key="2">
    <source>
        <dbReference type="ARBA" id="ARBA00009777"/>
    </source>
</evidence>
<feature type="domain" description="4Fe-4S ferredoxin-type" evidence="9">
    <location>
        <begin position="67"/>
        <end position="97"/>
    </location>
</feature>
<dbReference type="Proteomes" id="UP000683557">
    <property type="component" value="Chromosome"/>
</dbReference>
<feature type="domain" description="Radical SAM core" evidence="10">
    <location>
        <begin position="17"/>
        <end position="288"/>
    </location>
</feature>
<dbReference type="InterPro" id="IPR017900">
    <property type="entry name" value="4Fe4S_Fe_S_CS"/>
</dbReference>
<keyword evidence="8" id="KW-0411">Iron-sulfur</keyword>
<dbReference type="PROSITE" id="PS51379">
    <property type="entry name" value="4FE4S_FER_2"/>
    <property type="match status" value="1"/>
</dbReference>
<proteinExistence type="inferred from homology"/>
<sequence>MAMTEGIIFNVQRYSLHDGPGIRTTVFLKGCPARCWWCHNPESQNPSPQTAWSQNRCISCDACLLACHEGLKPREACRACGDCAEACPTGARELLGTPTSVEEVLHLILKDRMFFEDSGGGVTFSGGEPLCQPAFLKELLLACRARGIHTAVDTAALCPPETLLDLAPLTDLFLFDLKCADDALHQKGTGVGNARILDNLTRLGRMHRNIWLRIPVIPGFNDTEAEMTALADLAARAAGVRQVWLLPYHGTWAAKPARLGTEPAAEALAAQTPAPQTMEHFARLFAARGLDTQIGGGA</sequence>